<proteinExistence type="inferred from homology"/>
<keyword evidence="7" id="KW-1185">Reference proteome</keyword>
<evidence type="ECO:0000256" key="1">
    <source>
        <dbReference type="ARBA" id="ARBA00008070"/>
    </source>
</evidence>
<comment type="caution">
    <text evidence="6">The sequence shown here is derived from an EMBL/GenBank/DDBJ whole genome shotgun (WGS) entry which is preliminary data.</text>
</comment>
<dbReference type="InterPro" id="IPR015943">
    <property type="entry name" value="WD40/YVTN_repeat-like_dom_sf"/>
</dbReference>
<sequence>MAIGTKSGAIKIYGAPGVEFTGLHKDTTAVTQIHFLPGQGRLLSLLDDNTIHLWELVVGPHREVGGAKKEGGVCLKQVDNYSLPGRPGIESCSATRVTVLLLLKSCDLLCIGTEGGGVYFLELPHLMLKENQTLLQDQVTQSLPDDYRCGKSLGPVESLQEHPQQPGKILIGYSRGLVVLWDLSARHADQLFLGKQQLESLVWERSGSMFVSSHNDGGYAVWPVTSGNTYTHQPVSSTIPY</sequence>
<evidence type="ECO:0000256" key="3">
    <source>
        <dbReference type="ARBA" id="ARBA00022574"/>
    </source>
</evidence>
<keyword evidence="2" id="KW-0268">Exocytosis</keyword>
<dbReference type="InterPro" id="IPR001680">
    <property type="entry name" value="WD40_rpt"/>
</dbReference>
<dbReference type="InterPro" id="IPR019775">
    <property type="entry name" value="WD40_repeat_CS"/>
</dbReference>
<dbReference type="EMBL" id="JAHRIO010040684">
    <property type="protein sequence ID" value="MEQ2171517.1"/>
    <property type="molecule type" value="Genomic_DNA"/>
</dbReference>
<evidence type="ECO:0000256" key="4">
    <source>
        <dbReference type="ARBA" id="ARBA00022737"/>
    </source>
</evidence>
<dbReference type="InterPro" id="IPR036322">
    <property type="entry name" value="WD40_repeat_dom_sf"/>
</dbReference>
<organism evidence="6 7">
    <name type="scientific">Goodea atripinnis</name>
    <dbReference type="NCBI Taxonomy" id="208336"/>
    <lineage>
        <taxon>Eukaryota</taxon>
        <taxon>Metazoa</taxon>
        <taxon>Chordata</taxon>
        <taxon>Craniata</taxon>
        <taxon>Vertebrata</taxon>
        <taxon>Euteleostomi</taxon>
        <taxon>Actinopterygii</taxon>
        <taxon>Neopterygii</taxon>
        <taxon>Teleostei</taxon>
        <taxon>Neoteleostei</taxon>
        <taxon>Acanthomorphata</taxon>
        <taxon>Ovalentaria</taxon>
        <taxon>Atherinomorphae</taxon>
        <taxon>Cyprinodontiformes</taxon>
        <taxon>Goodeidae</taxon>
        <taxon>Goodea</taxon>
    </lineage>
</organism>
<evidence type="ECO:0000256" key="5">
    <source>
        <dbReference type="PROSITE-ProRule" id="PRU00221"/>
    </source>
</evidence>
<reference evidence="6 7" key="1">
    <citation type="submission" date="2021-06" db="EMBL/GenBank/DDBJ databases">
        <authorList>
            <person name="Palmer J.M."/>
        </authorList>
    </citation>
    <scope>NUCLEOTIDE SEQUENCE [LARGE SCALE GENOMIC DNA]</scope>
    <source>
        <strain evidence="6 7">GA_2019</strain>
        <tissue evidence="6">Muscle</tissue>
    </source>
</reference>
<dbReference type="SUPFAM" id="SSF50978">
    <property type="entry name" value="WD40 repeat-like"/>
    <property type="match status" value="1"/>
</dbReference>
<dbReference type="PROSITE" id="PS00678">
    <property type="entry name" value="WD_REPEATS_1"/>
    <property type="match status" value="1"/>
</dbReference>
<evidence type="ECO:0000313" key="6">
    <source>
        <dbReference type="EMBL" id="MEQ2171517.1"/>
    </source>
</evidence>
<dbReference type="PROSITE" id="PS50082">
    <property type="entry name" value="WD_REPEATS_2"/>
    <property type="match status" value="1"/>
</dbReference>
<protein>
    <recommendedName>
        <fullName evidence="8">Lethal giant larvae homologue 2 domain-containing protein</fullName>
    </recommendedName>
</protein>
<name>A0ABV0NJE2_9TELE</name>
<evidence type="ECO:0008006" key="8">
    <source>
        <dbReference type="Google" id="ProtNLM"/>
    </source>
</evidence>
<evidence type="ECO:0000256" key="2">
    <source>
        <dbReference type="ARBA" id="ARBA00022483"/>
    </source>
</evidence>
<accession>A0ABV0NJE2</accession>
<dbReference type="PANTHER" id="PTHR10241:SF21">
    <property type="entry name" value="LETHAL(2) GIANT LARVAE PROTEIN HOMOLOG 1"/>
    <property type="match status" value="1"/>
</dbReference>
<gene>
    <name evidence="6" type="ORF">GOODEAATRI_011475</name>
</gene>
<dbReference type="PANTHER" id="PTHR10241">
    <property type="entry name" value="LETHAL 2 GIANT LARVAE PROTEIN"/>
    <property type="match status" value="1"/>
</dbReference>
<comment type="similarity">
    <text evidence="1">Belongs to the WD repeat L(2)GL family.</text>
</comment>
<feature type="repeat" description="WD" evidence="5">
    <location>
        <begin position="23"/>
        <end position="56"/>
    </location>
</feature>
<keyword evidence="4" id="KW-0677">Repeat</keyword>
<evidence type="ECO:0000313" key="7">
    <source>
        <dbReference type="Proteomes" id="UP001476798"/>
    </source>
</evidence>
<dbReference type="Gene3D" id="2.130.10.10">
    <property type="entry name" value="YVTN repeat-like/Quinoprotein amine dehydrogenase"/>
    <property type="match status" value="2"/>
</dbReference>
<keyword evidence="3 5" id="KW-0853">WD repeat</keyword>
<dbReference type="Proteomes" id="UP001476798">
    <property type="component" value="Unassembled WGS sequence"/>
</dbReference>
<feature type="non-terminal residue" evidence="6">
    <location>
        <position position="241"/>
    </location>
</feature>